<dbReference type="AlphaFoldDB" id="A0A2P2QAF4"/>
<sequence length="25" mass="2861">MSLELKGLRLLMMLKMQKGNGQKLV</sequence>
<reference evidence="1" key="1">
    <citation type="submission" date="2018-02" db="EMBL/GenBank/DDBJ databases">
        <title>Rhizophora mucronata_Transcriptome.</title>
        <authorList>
            <person name="Meera S.P."/>
            <person name="Sreeshan A."/>
            <person name="Augustine A."/>
        </authorList>
    </citation>
    <scope>NUCLEOTIDE SEQUENCE</scope>
    <source>
        <tissue evidence="1">Leaf</tissue>
    </source>
</reference>
<proteinExistence type="predicted"/>
<evidence type="ECO:0000313" key="1">
    <source>
        <dbReference type="EMBL" id="MBX63971.1"/>
    </source>
</evidence>
<name>A0A2P2QAF4_RHIMU</name>
<organism evidence="1">
    <name type="scientific">Rhizophora mucronata</name>
    <name type="common">Asiatic mangrove</name>
    <dbReference type="NCBI Taxonomy" id="61149"/>
    <lineage>
        <taxon>Eukaryota</taxon>
        <taxon>Viridiplantae</taxon>
        <taxon>Streptophyta</taxon>
        <taxon>Embryophyta</taxon>
        <taxon>Tracheophyta</taxon>
        <taxon>Spermatophyta</taxon>
        <taxon>Magnoliopsida</taxon>
        <taxon>eudicotyledons</taxon>
        <taxon>Gunneridae</taxon>
        <taxon>Pentapetalae</taxon>
        <taxon>rosids</taxon>
        <taxon>fabids</taxon>
        <taxon>Malpighiales</taxon>
        <taxon>Rhizophoraceae</taxon>
        <taxon>Rhizophora</taxon>
    </lineage>
</organism>
<dbReference type="EMBL" id="GGEC01083487">
    <property type="protein sequence ID" value="MBX63971.1"/>
    <property type="molecule type" value="Transcribed_RNA"/>
</dbReference>
<protein>
    <submittedName>
        <fullName evidence="1">Uncharacterized protein</fullName>
    </submittedName>
</protein>
<accession>A0A2P2QAF4</accession>